<dbReference type="AlphaFoldDB" id="A0A1I7WL63"/>
<organism evidence="2 3">
    <name type="scientific">Heterorhabditis bacteriophora</name>
    <name type="common">Entomopathogenic nematode worm</name>
    <dbReference type="NCBI Taxonomy" id="37862"/>
    <lineage>
        <taxon>Eukaryota</taxon>
        <taxon>Metazoa</taxon>
        <taxon>Ecdysozoa</taxon>
        <taxon>Nematoda</taxon>
        <taxon>Chromadorea</taxon>
        <taxon>Rhabditida</taxon>
        <taxon>Rhabditina</taxon>
        <taxon>Rhabditomorpha</taxon>
        <taxon>Strongyloidea</taxon>
        <taxon>Heterorhabditidae</taxon>
        <taxon>Heterorhabditis</taxon>
    </lineage>
</organism>
<dbReference type="WBParaSite" id="Hba_05879">
    <property type="protein sequence ID" value="Hba_05879"/>
    <property type="gene ID" value="Hba_05879"/>
</dbReference>
<name>A0A1I7WL63_HETBA</name>
<evidence type="ECO:0000313" key="2">
    <source>
        <dbReference type="Proteomes" id="UP000095283"/>
    </source>
</evidence>
<sequence>MLQKRSKMPRSPPFREVQKSQEAIASAHRSIEARPLLLRAQKNREKNSPINLLSSKSSKLTVQVHRNLPLTGSSTICAANSRNPHISLFRTSAGSAHSHNK</sequence>
<reference evidence="3" key="1">
    <citation type="submission" date="2016-11" db="UniProtKB">
        <authorList>
            <consortium name="WormBaseParasite"/>
        </authorList>
    </citation>
    <scope>IDENTIFICATION</scope>
</reference>
<evidence type="ECO:0000313" key="3">
    <source>
        <dbReference type="WBParaSite" id="Hba_05879"/>
    </source>
</evidence>
<keyword evidence="2" id="KW-1185">Reference proteome</keyword>
<accession>A0A1I7WL63</accession>
<dbReference type="Proteomes" id="UP000095283">
    <property type="component" value="Unplaced"/>
</dbReference>
<evidence type="ECO:0000256" key="1">
    <source>
        <dbReference type="SAM" id="MobiDB-lite"/>
    </source>
</evidence>
<proteinExistence type="predicted"/>
<feature type="region of interest" description="Disordered" evidence="1">
    <location>
        <begin position="1"/>
        <end position="25"/>
    </location>
</feature>
<protein>
    <submittedName>
        <fullName evidence="3">TPX2_importin domain-containing protein</fullName>
    </submittedName>
</protein>